<feature type="transmembrane region" description="Helical" evidence="6">
    <location>
        <begin position="141"/>
        <end position="163"/>
    </location>
</feature>
<evidence type="ECO:0008006" key="10">
    <source>
        <dbReference type="Google" id="ProtNLM"/>
    </source>
</evidence>
<gene>
    <name evidence="8" type="primary">106669289</name>
</gene>
<feature type="signal peptide" evidence="7">
    <location>
        <begin position="1"/>
        <end position="19"/>
    </location>
</feature>
<evidence type="ECO:0000256" key="4">
    <source>
        <dbReference type="ARBA" id="ARBA00022989"/>
    </source>
</evidence>
<feature type="transmembrane region" description="Helical" evidence="6">
    <location>
        <begin position="12"/>
        <end position="34"/>
    </location>
</feature>
<keyword evidence="7" id="KW-0732">Signal</keyword>
<dbReference type="OMA" id="PIVWTCL"/>
<dbReference type="OrthoDB" id="8841220at2759"/>
<organism evidence="8 9">
    <name type="scientific">Cimex lectularius</name>
    <name type="common">Bed bug</name>
    <name type="synonym">Acanthia lectularia</name>
    <dbReference type="NCBI Taxonomy" id="79782"/>
    <lineage>
        <taxon>Eukaryota</taxon>
        <taxon>Metazoa</taxon>
        <taxon>Ecdysozoa</taxon>
        <taxon>Arthropoda</taxon>
        <taxon>Hexapoda</taxon>
        <taxon>Insecta</taxon>
        <taxon>Pterygota</taxon>
        <taxon>Neoptera</taxon>
        <taxon>Paraneoptera</taxon>
        <taxon>Hemiptera</taxon>
        <taxon>Heteroptera</taxon>
        <taxon>Panheteroptera</taxon>
        <taxon>Cimicomorpha</taxon>
        <taxon>Cimicidae</taxon>
        <taxon>Cimex</taxon>
    </lineage>
</organism>
<accession>A0A8I6RZG6</accession>
<evidence type="ECO:0000256" key="6">
    <source>
        <dbReference type="SAM" id="Phobius"/>
    </source>
</evidence>
<sequence length="175" mass="19240">MPACLSKVGGGCMLPAVAASALPCIGGWAGSYAVRHNYSGWYTTLNKPKWTPPSYVFAPVWTTLYAGMGFASYLVWRDGGGFNGVAKMPLMLYATQLALNWMWTPIFFSYHSIKWGLFDVGLLSVTAGCCAVAFHKVNQSAGLLMLPYLGWLGVATSLNYYIFQHNEIESKKEEE</sequence>
<dbReference type="GO" id="GO:0005741">
    <property type="term" value="C:mitochondrial outer membrane"/>
    <property type="evidence" value="ECO:0007669"/>
    <property type="project" value="TreeGrafter"/>
</dbReference>
<proteinExistence type="inferred from homology"/>
<protein>
    <recommendedName>
        <fullName evidence="10">Peripheral-type benzodiazepine receptor</fullName>
    </recommendedName>
</protein>
<dbReference type="PIRSF" id="PIRSF005859">
    <property type="entry name" value="PBR"/>
    <property type="match status" value="1"/>
</dbReference>
<evidence type="ECO:0000256" key="2">
    <source>
        <dbReference type="ARBA" id="ARBA00007524"/>
    </source>
</evidence>
<dbReference type="CDD" id="cd15904">
    <property type="entry name" value="TSPO_MBR"/>
    <property type="match status" value="1"/>
</dbReference>
<evidence type="ECO:0000256" key="3">
    <source>
        <dbReference type="ARBA" id="ARBA00022692"/>
    </source>
</evidence>
<dbReference type="Pfam" id="PF03073">
    <property type="entry name" value="TspO_MBR"/>
    <property type="match status" value="1"/>
</dbReference>
<reference evidence="8" key="1">
    <citation type="submission" date="2022-01" db="UniProtKB">
        <authorList>
            <consortium name="EnsemblMetazoa"/>
        </authorList>
    </citation>
    <scope>IDENTIFICATION</scope>
</reference>
<comment type="subcellular location">
    <subcellularLocation>
        <location evidence="1">Membrane</location>
        <topology evidence="1">Multi-pass membrane protein</topology>
    </subcellularLocation>
</comment>
<feature type="transmembrane region" description="Helical" evidence="6">
    <location>
        <begin position="54"/>
        <end position="76"/>
    </location>
</feature>
<dbReference type="InterPro" id="IPR038330">
    <property type="entry name" value="TspO/MBR-related_sf"/>
</dbReference>
<dbReference type="AlphaFoldDB" id="A0A8I6RZG6"/>
<comment type="similarity">
    <text evidence="2">Belongs to the TspO/BZRP family.</text>
</comment>
<evidence type="ECO:0000256" key="5">
    <source>
        <dbReference type="ARBA" id="ARBA00023136"/>
    </source>
</evidence>
<dbReference type="FunFam" id="1.20.1260.100:FF:000001">
    <property type="entry name" value="translocator protein 2"/>
    <property type="match status" value="1"/>
</dbReference>
<keyword evidence="4 6" id="KW-1133">Transmembrane helix</keyword>
<dbReference type="InterPro" id="IPR004307">
    <property type="entry name" value="TspO_MBR"/>
</dbReference>
<evidence type="ECO:0000256" key="1">
    <source>
        <dbReference type="ARBA" id="ARBA00004141"/>
    </source>
</evidence>
<keyword evidence="9" id="KW-1185">Reference proteome</keyword>
<keyword evidence="3 6" id="KW-0812">Transmembrane</keyword>
<dbReference type="PANTHER" id="PTHR10057:SF0">
    <property type="entry name" value="TRANSLOCATOR PROTEIN"/>
    <property type="match status" value="1"/>
</dbReference>
<dbReference type="EnsemblMetazoa" id="XM_014398641.2">
    <property type="protein sequence ID" value="XP_014254127.1"/>
    <property type="gene ID" value="LOC106669289"/>
</dbReference>
<feature type="chain" id="PRO_5035215838" description="Peripheral-type benzodiazepine receptor" evidence="7">
    <location>
        <begin position="20"/>
        <end position="175"/>
    </location>
</feature>
<dbReference type="Gene3D" id="1.20.1260.100">
    <property type="entry name" value="TspO/MBR protein"/>
    <property type="match status" value="1"/>
</dbReference>
<keyword evidence="5 6" id="KW-0472">Membrane</keyword>
<dbReference type="GO" id="GO:0033013">
    <property type="term" value="P:tetrapyrrole metabolic process"/>
    <property type="evidence" value="ECO:0007669"/>
    <property type="project" value="UniProtKB-ARBA"/>
</dbReference>
<dbReference type="Proteomes" id="UP000494040">
    <property type="component" value="Unassembled WGS sequence"/>
</dbReference>
<dbReference type="PANTHER" id="PTHR10057">
    <property type="entry name" value="PERIPHERAL-TYPE BENZODIAZEPINE RECEPTOR"/>
    <property type="match status" value="1"/>
</dbReference>
<evidence type="ECO:0000313" key="9">
    <source>
        <dbReference type="Proteomes" id="UP000494040"/>
    </source>
</evidence>
<evidence type="ECO:0000256" key="7">
    <source>
        <dbReference type="SAM" id="SignalP"/>
    </source>
</evidence>
<evidence type="ECO:0000313" key="8">
    <source>
        <dbReference type="EnsemblMetazoa" id="XP_014254127.1"/>
    </source>
</evidence>
<feature type="transmembrane region" description="Helical" evidence="6">
    <location>
        <begin position="88"/>
        <end position="109"/>
    </location>
</feature>
<name>A0A8I6RZG6_CIMLE</name>
<dbReference type="KEGG" id="clec:106669289"/>